<keyword evidence="3" id="KW-1185">Reference proteome</keyword>
<evidence type="ECO:0000256" key="1">
    <source>
        <dbReference type="SAM" id="MobiDB-lite"/>
    </source>
</evidence>
<reference evidence="2 3" key="1">
    <citation type="journal article" date="2014" name="Genome Announc.">
        <title>Draft Genome Sequence of Geobacillus icigianus Strain G1w1T Isolated from Hot Springs in the Valley of Geysers, Kamchatka (Russian Federation).</title>
        <authorList>
            <person name="Bryanskaya A.V."/>
            <person name="Rozanov A.S."/>
            <person name="Logacheva M.D."/>
            <person name="Kotenko A.V."/>
            <person name="Peltek S.E."/>
        </authorList>
    </citation>
    <scope>NUCLEOTIDE SEQUENCE [LARGE SCALE GENOMIC DNA]</scope>
    <source>
        <strain evidence="2 3">G1w1</strain>
    </source>
</reference>
<sequence>MVAPSDNPINMVFIIDIDSPSDPKNVQALMEHVERVCPVKDTLRGMPTVVITLKRKRSTGSAICPPSGDENPRQFGICTERLPGKVS</sequence>
<dbReference type="Gene3D" id="3.30.300.20">
    <property type="match status" value="1"/>
</dbReference>
<protein>
    <recommendedName>
        <fullName evidence="4">OsmC family peroxiredoxin</fullName>
    </recommendedName>
</protein>
<proteinExistence type="predicted"/>
<feature type="region of interest" description="Disordered" evidence="1">
    <location>
        <begin position="59"/>
        <end position="87"/>
    </location>
</feature>
<dbReference type="InterPro" id="IPR015946">
    <property type="entry name" value="KH_dom-like_a/b"/>
</dbReference>
<evidence type="ECO:0000313" key="3">
    <source>
        <dbReference type="Proteomes" id="UP000029267"/>
    </source>
</evidence>
<accession>A0ABU6BI38</accession>
<gene>
    <name evidence="2" type="ORF">EP10_002407</name>
</gene>
<evidence type="ECO:0008006" key="4">
    <source>
        <dbReference type="Google" id="ProtNLM"/>
    </source>
</evidence>
<dbReference type="Proteomes" id="UP000029267">
    <property type="component" value="Unassembled WGS sequence"/>
</dbReference>
<name>A0ABU6BI38_9BACL</name>
<dbReference type="EMBL" id="JPYA02000003">
    <property type="protein sequence ID" value="MEB3751552.1"/>
    <property type="molecule type" value="Genomic_DNA"/>
</dbReference>
<organism evidence="2 3">
    <name type="scientific">Geobacillus icigianus</name>
    <dbReference type="NCBI Taxonomy" id="1430331"/>
    <lineage>
        <taxon>Bacteria</taxon>
        <taxon>Bacillati</taxon>
        <taxon>Bacillota</taxon>
        <taxon>Bacilli</taxon>
        <taxon>Bacillales</taxon>
        <taxon>Anoxybacillaceae</taxon>
        <taxon>Geobacillus</taxon>
    </lineage>
</organism>
<dbReference type="InterPro" id="IPR036102">
    <property type="entry name" value="OsmC/Ohrsf"/>
</dbReference>
<comment type="caution">
    <text evidence="2">The sequence shown here is derived from an EMBL/GenBank/DDBJ whole genome shotgun (WGS) entry which is preliminary data.</text>
</comment>
<evidence type="ECO:0000313" key="2">
    <source>
        <dbReference type="EMBL" id="MEB3751552.1"/>
    </source>
</evidence>
<dbReference type="SUPFAM" id="SSF82784">
    <property type="entry name" value="OsmC-like"/>
    <property type="match status" value="1"/>
</dbReference>